<keyword evidence="6" id="KW-1185">Reference proteome</keyword>
<dbReference type="CDD" id="cd07377">
    <property type="entry name" value="WHTH_GntR"/>
    <property type="match status" value="1"/>
</dbReference>
<evidence type="ECO:0000259" key="4">
    <source>
        <dbReference type="PROSITE" id="PS50949"/>
    </source>
</evidence>
<dbReference type="InterPro" id="IPR011711">
    <property type="entry name" value="GntR_C"/>
</dbReference>
<evidence type="ECO:0000256" key="2">
    <source>
        <dbReference type="ARBA" id="ARBA00023125"/>
    </source>
</evidence>
<evidence type="ECO:0000256" key="3">
    <source>
        <dbReference type="ARBA" id="ARBA00023163"/>
    </source>
</evidence>
<dbReference type="PANTHER" id="PTHR43537:SF45">
    <property type="entry name" value="GNTR FAMILY REGULATORY PROTEIN"/>
    <property type="match status" value="1"/>
</dbReference>
<dbReference type="InterPro" id="IPR008920">
    <property type="entry name" value="TF_FadR/GntR_C"/>
</dbReference>
<dbReference type="PANTHER" id="PTHR43537">
    <property type="entry name" value="TRANSCRIPTIONAL REGULATOR, GNTR FAMILY"/>
    <property type="match status" value="1"/>
</dbReference>
<dbReference type="Gene3D" id="1.20.120.530">
    <property type="entry name" value="GntR ligand-binding domain-like"/>
    <property type="match status" value="1"/>
</dbReference>
<proteinExistence type="predicted"/>
<dbReference type="Proteomes" id="UP001230978">
    <property type="component" value="Chromosome"/>
</dbReference>
<evidence type="ECO:0000313" key="6">
    <source>
        <dbReference type="Proteomes" id="UP001230978"/>
    </source>
</evidence>
<dbReference type="EMBL" id="CP124535">
    <property type="protein sequence ID" value="WGV17908.1"/>
    <property type="molecule type" value="Genomic_DNA"/>
</dbReference>
<dbReference type="Pfam" id="PF00392">
    <property type="entry name" value="GntR"/>
    <property type="match status" value="1"/>
</dbReference>
<reference evidence="5 6" key="1">
    <citation type="submission" date="2023-04" db="EMBL/GenBank/DDBJ databases">
        <title>YMD61, complete Genome.</title>
        <authorList>
            <person name="Zhang J."/>
        </authorList>
    </citation>
    <scope>NUCLEOTIDE SEQUENCE [LARGE SCALE GENOMIC DNA]</scope>
    <source>
        <strain evidence="5 6">YMD61</strain>
    </source>
</reference>
<evidence type="ECO:0000313" key="5">
    <source>
        <dbReference type="EMBL" id="WGV17908.1"/>
    </source>
</evidence>
<feature type="domain" description="HTH gntR-type" evidence="4">
    <location>
        <begin position="1"/>
        <end position="58"/>
    </location>
</feature>
<dbReference type="Gene3D" id="1.10.10.10">
    <property type="entry name" value="Winged helix-like DNA-binding domain superfamily/Winged helix DNA-binding domain"/>
    <property type="match status" value="1"/>
</dbReference>
<sequence length="203" mass="22524">MRRDILSCRLAPGMELREQDLAQRFGTSKSPVRDAMQKLEREGLVEIAPRQGHRVAPVSMADAGDLIDLRQVLEAAAIRLAAERAPEAELAGLDRFRSGDTSSLRAFAEYNRAFHSELARLSGNGRIAAELARLMEGYERMCVLSLSNPTGPDWWARPLADHNAIIDALQARDAGRAQLWSRRHTARSEAAILRGLRSRAVTE</sequence>
<dbReference type="InterPro" id="IPR036388">
    <property type="entry name" value="WH-like_DNA-bd_sf"/>
</dbReference>
<organism evidence="5 6">
    <name type="scientific">Fuscovulum ytuae</name>
    <dbReference type="NCBI Taxonomy" id="3042299"/>
    <lineage>
        <taxon>Bacteria</taxon>
        <taxon>Pseudomonadati</taxon>
        <taxon>Pseudomonadota</taxon>
        <taxon>Alphaproteobacteria</taxon>
        <taxon>Rhodobacterales</taxon>
        <taxon>Paracoccaceae</taxon>
        <taxon>Fuscovulum</taxon>
    </lineage>
</organism>
<name>A0ABY8QAL5_9RHOB</name>
<dbReference type="SUPFAM" id="SSF48008">
    <property type="entry name" value="GntR ligand-binding domain-like"/>
    <property type="match status" value="1"/>
</dbReference>
<gene>
    <name evidence="5" type="ORF">QF092_09060</name>
</gene>
<dbReference type="SMART" id="SM00345">
    <property type="entry name" value="HTH_GNTR"/>
    <property type="match status" value="1"/>
</dbReference>
<dbReference type="PROSITE" id="PS50949">
    <property type="entry name" value="HTH_GNTR"/>
    <property type="match status" value="1"/>
</dbReference>
<dbReference type="Pfam" id="PF07729">
    <property type="entry name" value="FCD"/>
    <property type="match status" value="1"/>
</dbReference>
<evidence type="ECO:0000256" key="1">
    <source>
        <dbReference type="ARBA" id="ARBA00023015"/>
    </source>
</evidence>
<keyword evidence="1" id="KW-0805">Transcription regulation</keyword>
<keyword evidence="2" id="KW-0238">DNA-binding</keyword>
<dbReference type="SMART" id="SM00895">
    <property type="entry name" value="FCD"/>
    <property type="match status" value="1"/>
</dbReference>
<dbReference type="InterPro" id="IPR036390">
    <property type="entry name" value="WH_DNA-bd_sf"/>
</dbReference>
<accession>A0ABY8QAL5</accession>
<dbReference type="SUPFAM" id="SSF46785">
    <property type="entry name" value="Winged helix' DNA-binding domain"/>
    <property type="match status" value="1"/>
</dbReference>
<dbReference type="InterPro" id="IPR000524">
    <property type="entry name" value="Tscrpt_reg_HTH_GntR"/>
</dbReference>
<keyword evidence="3" id="KW-0804">Transcription</keyword>
<protein>
    <submittedName>
        <fullName evidence="5">GntR family transcriptional regulator</fullName>
    </submittedName>
</protein>